<organism evidence="5 6">
    <name type="scientific">Clostridium sporogenes</name>
    <dbReference type="NCBI Taxonomy" id="1509"/>
    <lineage>
        <taxon>Bacteria</taxon>
        <taxon>Bacillati</taxon>
        <taxon>Bacillota</taxon>
        <taxon>Clostridia</taxon>
        <taxon>Eubacteriales</taxon>
        <taxon>Clostridiaceae</taxon>
        <taxon>Clostridium</taxon>
    </lineage>
</organism>
<evidence type="ECO:0000256" key="2">
    <source>
        <dbReference type="ARBA" id="ARBA00023125"/>
    </source>
</evidence>
<keyword evidence="3" id="KW-0804">Transcription</keyword>
<reference evidence="5 6" key="1">
    <citation type="journal article" date="2015" name="PLoS ONE">
        <title>A universal mariner transposon system for forward genetic studies in the genus clostridium.</title>
        <authorList>
            <person name="Zhang Y."/>
            <person name="Grosse-Honebrink A."/>
            <person name="Minton N.P."/>
        </authorList>
    </citation>
    <scope>NUCLEOTIDE SEQUENCE [LARGE SCALE GENOMIC DNA]</scope>
    <source>
        <strain evidence="5 6">NCIMB 10696</strain>
    </source>
</reference>
<dbReference type="Gene3D" id="1.10.10.60">
    <property type="entry name" value="Homeodomain-like"/>
    <property type="match status" value="2"/>
</dbReference>
<sequence>MNQQLNIHESLLLNKGFRKCNNCKKYNSIGTCYELDPAIGSGYYWIYIHENLFSIVIHDFYFHQDFYFESSLPEYFSISYFQSVSGEELNPYSRLSAGCVKSYWCNKTTYKALFHKNIPIKSIGIEFMPKYCDEFLSNKLSDEYIDPRSALININETTDFPEMVLLLHQVLNYKGNGISAKLFYDGKVSEAMALIYERYKQHKQTYSNLSQIDIDHLQSVASYINDHYANELPLCKLCKIACMGSTKFKKSFKELYKCTATEYIQNRRMSQAEHLLADTDLTIGQVSNIVGYKSASRFSELFKKSTGLCPIEYRHLSKRKL</sequence>
<protein>
    <submittedName>
        <fullName evidence="5">AraC family transcriptional regulator</fullName>
    </submittedName>
</protein>
<dbReference type="EMBL" id="CP009225">
    <property type="protein sequence ID" value="AKC62797.1"/>
    <property type="molecule type" value="Genomic_DNA"/>
</dbReference>
<evidence type="ECO:0000313" key="5">
    <source>
        <dbReference type="EMBL" id="AKC62797.1"/>
    </source>
</evidence>
<dbReference type="InterPro" id="IPR009057">
    <property type="entry name" value="Homeodomain-like_sf"/>
</dbReference>
<keyword evidence="2" id="KW-0238">DNA-binding</keyword>
<dbReference type="PRINTS" id="PR00032">
    <property type="entry name" value="HTHARAC"/>
</dbReference>
<dbReference type="GO" id="GO:0043565">
    <property type="term" value="F:sequence-specific DNA binding"/>
    <property type="evidence" value="ECO:0007669"/>
    <property type="project" value="InterPro"/>
</dbReference>
<dbReference type="PANTHER" id="PTHR47893:SF1">
    <property type="entry name" value="REGULATORY PROTEIN PCHR"/>
    <property type="match status" value="1"/>
</dbReference>
<evidence type="ECO:0000259" key="4">
    <source>
        <dbReference type="PROSITE" id="PS01124"/>
    </source>
</evidence>
<evidence type="ECO:0000256" key="3">
    <source>
        <dbReference type="ARBA" id="ARBA00023163"/>
    </source>
</evidence>
<gene>
    <name evidence="5" type="ORF">CLSPO_c20770</name>
</gene>
<dbReference type="PROSITE" id="PS01124">
    <property type="entry name" value="HTH_ARAC_FAMILY_2"/>
    <property type="match status" value="1"/>
</dbReference>
<dbReference type="Pfam" id="PF12833">
    <property type="entry name" value="HTH_18"/>
    <property type="match status" value="1"/>
</dbReference>
<dbReference type="AlphaFoldDB" id="A0A7U4JP96"/>
<evidence type="ECO:0000256" key="1">
    <source>
        <dbReference type="ARBA" id="ARBA00023015"/>
    </source>
</evidence>
<dbReference type="KEGG" id="cld:CLSPO_c20770"/>
<name>A0A7U4JP96_CLOSG</name>
<keyword evidence="1" id="KW-0805">Transcription regulation</keyword>
<dbReference type="InterPro" id="IPR020449">
    <property type="entry name" value="Tscrpt_reg_AraC-type_HTH"/>
</dbReference>
<dbReference type="GO" id="GO:0003700">
    <property type="term" value="F:DNA-binding transcription factor activity"/>
    <property type="evidence" value="ECO:0007669"/>
    <property type="project" value="InterPro"/>
</dbReference>
<proteinExistence type="predicted"/>
<dbReference type="SMART" id="SM00342">
    <property type="entry name" value="HTH_ARAC"/>
    <property type="match status" value="1"/>
</dbReference>
<dbReference type="PANTHER" id="PTHR47893">
    <property type="entry name" value="REGULATORY PROTEIN PCHR"/>
    <property type="match status" value="1"/>
</dbReference>
<dbReference type="Proteomes" id="UP000033052">
    <property type="component" value="Chromosome"/>
</dbReference>
<feature type="domain" description="HTH araC/xylS-type" evidence="4">
    <location>
        <begin position="218"/>
        <end position="316"/>
    </location>
</feature>
<dbReference type="InterPro" id="IPR053142">
    <property type="entry name" value="PchR_regulatory_protein"/>
</dbReference>
<accession>A0A7U4JP96</accession>
<dbReference type="InterPro" id="IPR018060">
    <property type="entry name" value="HTH_AraC"/>
</dbReference>
<dbReference type="RefSeq" id="WP_003496028.1">
    <property type="nucleotide sequence ID" value="NZ_CP009225.1"/>
</dbReference>
<dbReference type="GeneID" id="92938775"/>
<evidence type="ECO:0000313" key="6">
    <source>
        <dbReference type="Proteomes" id="UP000033052"/>
    </source>
</evidence>
<dbReference type="SUPFAM" id="SSF46689">
    <property type="entry name" value="Homeodomain-like"/>
    <property type="match status" value="1"/>
</dbReference>